<evidence type="ECO:0000259" key="2">
    <source>
        <dbReference type="Pfam" id="PF01609"/>
    </source>
</evidence>
<dbReference type="AlphaFoldDB" id="D6TMC1"/>
<keyword evidence="5" id="KW-1185">Reference proteome</keyword>
<feature type="domain" description="Transposase IS4-like" evidence="2">
    <location>
        <begin position="128"/>
        <end position="353"/>
    </location>
</feature>
<dbReference type="InterPro" id="IPR051698">
    <property type="entry name" value="Transposase_11-like"/>
</dbReference>
<dbReference type="NCBIfam" id="NF033564">
    <property type="entry name" value="transpos_ISAs1"/>
    <property type="match status" value="1"/>
</dbReference>
<dbReference type="InterPro" id="IPR032806">
    <property type="entry name" value="YbfD_N"/>
</dbReference>
<gene>
    <name evidence="4" type="ORF">Krac_8239</name>
</gene>
<dbReference type="STRING" id="485913.Krac_8239"/>
<keyword evidence="1" id="KW-1133">Transmembrane helix</keyword>
<dbReference type="InParanoid" id="D6TMC1"/>
<sequence>MDYTTLLEENKGEPVCSSRQMQSLYQVCHHLRDGRKARGRQYDLAGVLLVVVLAKLAGMSSLLAASEWAKDQEKVIRANVNLSWKRMPCANTYSYVLARLDSQQVNAHLAAWFVRQMSHQREGEPDDQHVHLAIDGKALKSTGEQAYGGEHPQQHLLHIYEAETGVVLQQIPIGSKTNEVGALKPFLTEVTCKGRVITVDAAQSYHEMTRLVRTSWRGGDSHHQGQYTCCSRGPRTVFFEDPQADQSTWQSYTQLDKGHGRLERRSIMSSPDLNGLFFKDWGEIGQVFRLQRERTIKGKHSCEVRYGLTTLSLRHCPPERLLHYLRAHWKVENHLHWHRDATLGEDRCRVRFIPVMEMLAVLNNVVLSLMHLHRVSTVARQLRRFASHPEEALAWLLQDF</sequence>
<dbReference type="EMBL" id="ADVG01000002">
    <property type="protein sequence ID" value="EFH86921.1"/>
    <property type="molecule type" value="Genomic_DNA"/>
</dbReference>
<feature type="transmembrane region" description="Helical" evidence="1">
    <location>
        <begin position="44"/>
        <end position="65"/>
    </location>
</feature>
<dbReference type="PANTHER" id="PTHR30298">
    <property type="entry name" value="H REPEAT-ASSOCIATED PREDICTED TRANSPOSASE"/>
    <property type="match status" value="1"/>
</dbReference>
<dbReference type="InterPro" id="IPR047647">
    <property type="entry name" value="ISAs1_transpos"/>
</dbReference>
<dbReference type="GO" id="GO:0004803">
    <property type="term" value="F:transposase activity"/>
    <property type="evidence" value="ECO:0007669"/>
    <property type="project" value="InterPro"/>
</dbReference>
<accession>D6TMC1</accession>
<name>D6TMC1_KTERA</name>
<evidence type="ECO:0000313" key="4">
    <source>
        <dbReference type="EMBL" id="EFH86921.1"/>
    </source>
</evidence>
<keyword evidence="1" id="KW-0472">Membrane</keyword>
<evidence type="ECO:0000313" key="5">
    <source>
        <dbReference type="Proteomes" id="UP000004508"/>
    </source>
</evidence>
<evidence type="ECO:0000259" key="3">
    <source>
        <dbReference type="Pfam" id="PF13808"/>
    </source>
</evidence>
<dbReference type="Pfam" id="PF13808">
    <property type="entry name" value="DDE_Tnp_1_assoc"/>
    <property type="match status" value="1"/>
</dbReference>
<feature type="domain" description="H repeat-associated protein N-terminal" evidence="3">
    <location>
        <begin position="29"/>
        <end position="112"/>
    </location>
</feature>
<evidence type="ECO:0000256" key="1">
    <source>
        <dbReference type="SAM" id="Phobius"/>
    </source>
</evidence>
<proteinExistence type="predicted"/>
<dbReference type="InterPro" id="IPR002559">
    <property type="entry name" value="Transposase_11"/>
</dbReference>
<keyword evidence="1" id="KW-0812">Transmembrane</keyword>
<organism evidence="4 5">
    <name type="scientific">Ktedonobacter racemifer DSM 44963</name>
    <dbReference type="NCBI Taxonomy" id="485913"/>
    <lineage>
        <taxon>Bacteria</taxon>
        <taxon>Bacillati</taxon>
        <taxon>Chloroflexota</taxon>
        <taxon>Ktedonobacteria</taxon>
        <taxon>Ktedonobacterales</taxon>
        <taxon>Ktedonobacteraceae</taxon>
        <taxon>Ktedonobacter</taxon>
    </lineage>
</organism>
<evidence type="ECO:0008006" key="6">
    <source>
        <dbReference type="Google" id="ProtNLM"/>
    </source>
</evidence>
<protein>
    <recommendedName>
        <fullName evidence="6">Transposase IS4 family protein</fullName>
    </recommendedName>
</protein>
<dbReference type="eggNOG" id="COG5433">
    <property type="taxonomic scope" value="Bacteria"/>
</dbReference>
<dbReference type="GO" id="GO:0003677">
    <property type="term" value="F:DNA binding"/>
    <property type="evidence" value="ECO:0007669"/>
    <property type="project" value="InterPro"/>
</dbReference>
<dbReference type="GO" id="GO:0006313">
    <property type="term" value="P:DNA transposition"/>
    <property type="evidence" value="ECO:0007669"/>
    <property type="project" value="InterPro"/>
</dbReference>
<dbReference type="Pfam" id="PF01609">
    <property type="entry name" value="DDE_Tnp_1"/>
    <property type="match status" value="1"/>
</dbReference>
<dbReference type="PANTHER" id="PTHR30298:SF0">
    <property type="entry name" value="PROTEIN YBFL-RELATED"/>
    <property type="match status" value="1"/>
</dbReference>
<reference evidence="4 5" key="1">
    <citation type="journal article" date="2011" name="Stand. Genomic Sci.">
        <title>Non-contiguous finished genome sequence and contextual data of the filamentous soil bacterium Ktedonobacter racemifer type strain (SOSP1-21).</title>
        <authorList>
            <person name="Chang Y.J."/>
            <person name="Land M."/>
            <person name="Hauser L."/>
            <person name="Chertkov O."/>
            <person name="Del Rio T.G."/>
            <person name="Nolan M."/>
            <person name="Copeland A."/>
            <person name="Tice H."/>
            <person name="Cheng J.F."/>
            <person name="Lucas S."/>
            <person name="Han C."/>
            <person name="Goodwin L."/>
            <person name="Pitluck S."/>
            <person name="Ivanova N."/>
            <person name="Ovchinikova G."/>
            <person name="Pati A."/>
            <person name="Chen A."/>
            <person name="Palaniappan K."/>
            <person name="Mavromatis K."/>
            <person name="Liolios K."/>
            <person name="Brettin T."/>
            <person name="Fiebig A."/>
            <person name="Rohde M."/>
            <person name="Abt B."/>
            <person name="Goker M."/>
            <person name="Detter J.C."/>
            <person name="Woyke T."/>
            <person name="Bristow J."/>
            <person name="Eisen J.A."/>
            <person name="Markowitz V."/>
            <person name="Hugenholtz P."/>
            <person name="Kyrpides N.C."/>
            <person name="Klenk H.P."/>
            <person name="Lapidus A."/>
        </authorList>
    </citation>
    <scope>NUCLEOTIDE SEQUENCE [LARGE SCALE GENOMIC DNA]</scope>
    <source>
        <strain evidence="5">DSM 44963</strain>
    </source>
</reference>
<dbReference type="Proteomes" id="UP000004508">
    <property type="component" value="Unassembled WGS sequence"/>
</dbReference>
<comment type="caution">
    <text evidence="4">The sequence shown here is derived from an EMBL/GenBank/DDBJ whole genome shotgun (WGS) entry which is preliminary data.</text>
</comment>